<dbReference type="AlphaFoldDB" id="A0A919JUC5"/>
<gene>
    <name evidence="1" type="ORF">Ari01nite_28210</name>
</gene>
<reference evidence="1" key="1">
    <citation type="submission" date="2021-01" db="EMBL/GenBank/DDBJ databases">
        <title>Whole genome shotgun sequence of Actinoplanes rishiriensis NBRC 108556.</title>
        <authorList>
            <person name="Komaki H."/>
            <person name="Tamura T."/>
        </authorList>
    </citation>
    <scope>NUCLEOTIDE SEQUENCE</scope>
    <source>
        <strain evidence="1">NBRC 108556</strain>
    </source>
</reference>
<name>A0A919JUC5_9ACTN</name>
<dbReference type="Proteomes" id="UP000636960">
    <property type="component" value="Unassembled WGS sequence"/>
</dbReference>
<organism evidence="1 2">
    <name type="scientific">Paractinoplanes rishiriensis</name>
    <dbReference type="NCBI Taxonomy" id="1050105"/>
    <lineage>
        <taxon>Bacteria</taxon>
        <taxon>Bacillati</taxon>
        <taxon>Actinomycetota</taxon>
        <taxon>Actinomycetes</taxon>
        <taxon>Micromonosporales</taxon>
        <taxon>Micromonosporaceae</taxon>
        <taxon>Paractinoplanes</taxon>
    </lineage>
</organism>
<evidence type="ECO:0000313" key="2">
    <source>
        <dbReference type="Proteomes" id="UP000636960"/>
    </source>
</evidence>
<sequence>MGDQGEVWTLRRFGDDGELLARLVVKDGAFPWLYARIEELDGFGAVRALLESYDDEGDSSYLAVRNAVALHYPDGARVPEFLLRVDGQEARWRWSDEPFDNDDDLDEEVDP</sequence>
<protein>
    <submittedName>
        <fullName evidence="1">Uncharacterized protein</fullName>
    </submittedName>
</protein>
<keyword evidence="2" id="KW-1185">Reference proteome</keyword>
<evidence type="ECO:0000313" key="1">
    <source>
        <dbReference type="EMBL" id="GIE95356.1"/>
    </source>
</evidence>
<dbReference type="EMBL" id="BOMV01000026">
    <property type="protein sequence ID" value="GIE95356.1"/>
    <property type="molecule type" value="Genomic_DNA"/>
</dbReference>
<proteinExistence type="predicted"/>
<comment type="caution">
    <text evidence="1">The sequence shown here is derived from an EMBL/GenBank/DDBJ whole genome shotgun (WGS) entry which is preliminary data.</text>
</comment>
<dbReference type="RefSeq" id="WP_203781648.1">
    <property type="nucleotide sequence ID" value="NZ_BOMV01000026.1"/>
</dbReference>
<accession>A0A919JUC5</accession>